<proteinExistence type="predicted"/>
<dbReference type="Proteomes" id="UP000318825">
    <property type="component" value="Unassembled WGS sequence"/>
</dbReference>
<organism evidence="1 2">
    <name type="scientific">Nitrobacter winogradskyi</name>
    <name type="common">Nitrobacter agilis</name>
    <dbReference type="NCBI Taxonomy" id="913"/>
    <lineage>
        <taxon>Bacteria</taxon>
        <taxon>Pseudomonadati</taxon>
        <taxon>Pseudomonadota</taxon>
        <taxon>Alphaproteobacteria</taxon>
        <taxon>Hyphomicrobiales</taxon>
        <taxon>Nitrobacteraceae</taxon>
        <taxon>Nitrobacter</taxon>
    </lineage>
</organism>
<reference evidence="1 2" key="1">
    <citation type="submission" date="2019-06" db="EMBL/GenBank/DDBJ databases">
        <title>Whole genome shotgun sequence of Nitrobacter winogradskyi NBRC 14297.</title>
        <authorList>
            <person name="Hosoyama A."/>
            <person name="Uohara A."/>
            <person name="Ohji S."/>
            <person name="Ichikawa N."/>
        </authorList>
    </citation>
    <scope>NUCLEOTIDE SEQUENCE [LARGE SCALE GENOMIC DNA]</scope>
    <source>
        <strain evidence="1 2">NBRC 14297</strain>
    </source>
</reference>
<dbReference type="AlphaFoldDB" id="A0A4Y3WFB9"/>
<evidence type="ECO:0000313" key="1">
    <source>
        <dbReference type="EMBL" id="GEC16499.1"/>
    </source>
</evidence>
<name>A0A4Y3WFB9_NITWI</name>
<sequence length="100" mass="12010">MRRLAAKLPFAVYDANHGWGIILKPKKRRGWWESEPHWYLVNYATGIECRVHDGEKGYGQFFTWEEIGKSFAEREKLRTELPVGCLSPRNLWRHIYKMWD</sequence>
<evidence type="ECO:0000313" key="2">
    <source>
        <dbReference type="Proteomes" id="UP000318825"/>
    </source>
</evidence>
<gene>
    <name evidence="1" type="ORF">NWI01_23910</name>
</gene>
<protein>
    <submittedName>
        <fullName evidence="1">Uncharacterized protein</fullName>
    </submittedName>
</protein>
<dbReference type="RefSeq" id="WP_141384120.1">
    <property type="nucleotide sequence ID" value="NZ_BJNF01000067.1"/>
</dbReference>
<comment type="caution">
    <text evidence="1">The sequence shown here is derived from an EMBL/GenBank/DDBJ whole genome shotgun (WGS) entry which is preliminary data.</text>
</comment>
<dbReference type="EMBL" id="BJNF01000067">
    <property type="protein sequence ID" value="GEC16499.1"/>
    <property type="molecule type" value="Genomic_DNA"/>
</dbReference>
<accession>A0A4Y3WFB9</accession>